<proteinExistence type="predicted"/>
<keyword evidence="3" id="KW-1185">Reference proteome</keyword>
<accession>A0A3Q3JGT2</accession>
<dbReference type="Proteomes" id="UP000261600">
    <property type="component" value="Unplaced"/>
</dbReference>
<protein>
    <recommendedName>
        <fullName evidence="4">Secreted protein</fullName>
    </recommendedName>
</protein>
<evidence type="ECO:0000313" key="3">
    <source>
        <dbReference type="Proteomes" id="UP000261600"/>
    </source>
</evidence>
<evidence type="ECO:0000256" key="1">
    <source>
        <dbReference type="SAM" id="SignalP"/>
    </source>
</evidence>
<evidence type="ECO:0000313" key="2">
    <source>
        <dbReference type="Ensembl" id="ENSMALP00000018713.1"/>
    </source>
</evidence>
<keyword evidence="1" id="KW-0732">Signal</keyword>
<sequence>KMKTTLLSLALQHTVLSCGCLELLSSHILSWQWGVRPVRRCRRKGLFKLFPFNQPFIYTVAEKHTMWLFVCGVRHGPCSSPQMGVL</sequence>
<reference evidence="2" key="2">
    <citation type="submission" date="2025-09" db="UniProtKB">
        <authorList>
            <consortium name="Ensembl"/>
        </authorList>
    </citation>
    <scope>IDENTIFICATION</scope>
</reference>
<dbReference type="AlphaFoldDB" id="A0A3Q3JGT2"/>
<feature type="signal peptide" evidence="1">
    <location>
        <begin position="1"/>
        <end position="17"/>
    </location>
</feature>
<feature type="chain" id="PRO_5018659221" description="Secreted protein" evidence="1">
    <location>
        <begin position="18"/>
        <end position="86"/>
    </location>
</feature>
<dbReference type="Ensembl" id="ENSMALT00000019083.1">
    <property type="protein sequence ID" value="ENSMALP00000018713.1"/>
    <property type="gene ID" value="ENSMALG00000013060.1"/>
</dbReference>
<organism evidence="2 3">
    <name type="scientific">Monopterus albus</name>
    <name type="common">Swamp eel</name>
    <dbReference type="NCBI Taxonomy" id="43700"/>
    <lineage>
        <taxon>Eukaryota</taxon>
        <taxon>Metazoa</taxon>
        <taxon>Chordata</taxon>
        <taxon>Craniata</taxon>
        <taxon>Vertebrata</taxon>
        <taxon>Euteleostomi</taxon>
        <taxon>Actinopterygii</taxon>
        <taxon>Neopterygii</taxon>
        <taxon>Teleostei</taxon>
        <taxon>Neoteleostei</taxon>
        <taxon>Acanthomorphata</taxon>
        <taxon>Anabantaria</taxon>
        <taxon>Synbranchiformes</taxon>
        <taxon>Synbranchidae</taxon>
        <taxon>Monopterus</taxon>
    </lineage>
</organism>
<evidence type="ECO:0008006" key="4">
    <source>
        <dbReference type="Google" id="ProtNLM"/>
    </source>
</evidence>
<reference evidence="2" key="1">
    <citation type="submission" date="2025-08" db="UniProtKB">
        <authorList>
            <consortium name="Ensembl"/>
        </authorList>
    </citation>
    <scope>IDENTIFICATION</scope>
</reference>
<name>A0A3Q3JGT2_MONAL</name>